<feature type="domain" description="RanBP2-type" evidence="4">
    <location>
        <begin position="77"/>
        <end position="96"/>
    </location>
</feature>
<dbReference type="AlphaFoldDB" id="A0A7R6SUY2"/>
<keyword evidence="2" id="KW-0863">Zinc-finger</keyword>
<name>A0A7R6SUY2_9GAMM</name>
<accession>A0A7R6SUY2</accession>
<dbReference type="EMBL" id="AP014546">
    <property type="protein sequence ID" value="BBB28142.1"/>
    <property type="molecule type" value="Genomic_DNA"/>
</dbReference>
<reference evidence="5 6" key="1">
    <citation type="journal article" date="2008" name="Int. J. Syst. Evol. Microbiol.">
        <title>Neptunomonas japonica sp. nov., an Osedax japonicus symbiont-like bacterium isolated from sediment adjacent to sperm whale carcasses off Kagoshima, Japan.</title>
        <authorList>
            <person name="Miyazaki M."/>
            <person name="Nogi Y."/>
            <person name="Fujiwara Y."/>
            <person name="Kawato M."/>
            <person name="Kubokawa K."/>
            <person name="Horikoshi K."/>
        </authorList>
    </citation>
    <scope>NUCLEOTIDE SEQUENCE [LARGE SCALE GENOMIC DNA]</scope>
    <source>
        <strain evidence="5 6">JAMM 1380</strain>
    </source>
</reference>
<dbReference type="PROSITE" id="PS01358">
    <property type="entry name" value="ZF_RANBP2_1"/>
    <property type="match status" value="1"/>
</dbReference>
<protein>
    <recommendedName>
        <fullName evidence="4">RanBP2-type domain-containing protein</fullName>
    </recommendedName>
</protein>
<dbReference type="GO" id="GO:0008270">
    <property type="term" value="F:zinc ion binding"/>
    <property type="evidence" value="ECO:0007669"/>
    <property type="project" value="UniProtKB-KW"/>
</dbReference>
<dbReference type="KEGG" id="njp:NEJAP_0183"/>
<dbReference type="Pfam" id="PF09413">
    <property type="entry name" value="DUF2007"/>
    <property type="match status" value="1"/>
</dbReference>
<evidence type="ECO:0000256" key="1">
    <source>
        <dbReference type="ARBA" id="ARBA00022723"/>
    </source>
</evidence>
<keyword evidence="1" id="KW-0479">Metal-binding</keyword>
<organism evidence="5 6">
    <name type="scientific">Neptunomonas japonica JAMM 1380</name>
    <dbReference type="NCBI Taxonomy" id="1441457"/>
    <lineage>
        <taxon>Bacteria</taxon>
        <taxon>Pseudomonadati</taxon>
        <taxon>Pseudomonadota</taxon>
        <taxon>Gammaproteobacteria</taxon>
        <taxon>Oceanospirillales</taxon>
        <taxon>Oceanospirillaceae</taxon>
        <taxon>Neptunomonas</taxon>
    </lineage>
</organism>
<evidence type="ECO:0000313" key="5">
    <source>
        <dbReference type="EMBL" id="BBB28142.1"/>
    </source>
</evidence>
<keyword evidence="6" id="KW-1185">Reference proteome</keyword>
<dbReference type="Proteomes" id="UP000595332">
    <property type="component" value="Chromosome"/>
</dbReference>
<evidence type="ECO:0000259" key="4">
    <source>
        <dbReference type="PROSITE" id="PS01358"/>
    </source>
</evidence>
<keyword evidence="3" id="KW-0862">Zinc</keyword>
<proteinExistence type="predicted"/>
<evidence type="ECO:0000256" key="2">
    <source>
        <dbReference type="ARBA" id="ARBA00022771"/>
    </source>
</evidence>
<evidence type="ECO:0000256" key="3">
    <source>
        <dbReference type="ARBA" id="ARBA00022833"/>
    </source>
</evidence>
<dbReference type="InterPro" id="IPR001876">
    <property type="entry name" value="Znf_RanBP2"/>
</dbReference>
<gene>
    <name evidence="5" type="ORF">NEJAP_0183</name>
</gene>
<dbReference type="InterPro" id="IPR018551">
    <property type="entry name" value="DUF2007"/>
</dbReference>
<sequence length="101" mass="11473">MKMVYTSENQFLVNNAKNLIEAQGIGTFLKNEFAQGAVGETSAFDAWPEVWIFSDSDYEQALNIIETSLSCNNAIEWLCENCHEKNDPSFEVCWNCQHSNV</sequence>
<evidence type="ECO:0000313" key="6">
    <source>
        <dbReference type="Proteomes" id="UP000595332"/>
    </source>
</evidence>
<dbReference type="RefSeq" id="WP_201348873.1">
    <property type="nucleotide sequence ID" value="NZ_AP014546.1"/>
</dbReference>